<dbReference type="PANTHER" id="PTHR30563">
    <property type="entry name" value="DNA RECOMBINATION PROTEIN RMUC"/>
    <property type="match status" value="1"/>
</dbReference>
<accession>A0ABY5AG65</accession>
<evidence type="ECO:0000256" key="1">
    <source>
        <dbReference type="ARBA" id="ARBA00003416"/>
    </source>
</evidence>
<comment type="similarity">
    <text evidence="2">Belongs to the RmuC family.</text>
</comment>
<comment type="function">
    <text evidence="1">Involved in DNA recombination.</text>
</comment>
<dbReference type="Proteomes" id="UP001056109">
    <property type="component" value="Chromosome"/>
</dbReference>
<reference evidence="5" key="1">
    <citation type="submission" date="2022-06" db="EMBL/GenBank/DDBJ databases">
        <title>Complete Genome Sequence of Arcanobacterium pinnipediorum strain DSM 28752 isolated from a harbour seal.</title>
        <authorList>
            <person name="Borowiak M."/>
            <person name="Kreitlow A."/>
            <person name="Alssahen M."/>
            <person name="Malorny B."/>
            <person name="Laemmler C."/>
            <person name="Prenger-Berninghoff E."/>
            <person name="Siebert U."/>
            <person name="Ploetz M."/>
            <person name="Abdulmawjood A."/>
        </authorList>
    </citation>
    <scope>NUCLEOTIDE SEQUENCE</scope>
    <source>
        <strain evidence="5">DSM 28752</strain>
    </source>
</reference>
<name>A0ABY5AG65_9ACTO</name>
<evidence type="ECO:0000313" key="5">
    <source>
        <dbReference type="EMBL" id="USR79190.1"/>
    </source>
</evidence>
<evidence type="ECO:0000256" key="3">
    <source>
        <dbReference type="ARBA" id="ARBA00023054"/>
    </source>
</evidence>
<evidence type="ECO:0000256" key="4">
    <source>
        <dbReference type="ARBA" id="ARBA00023172"/>
    </source>
</evidence>
<proteinExistence type="inferred from homology"/>
<organism evidence="5 6">
    <name type="scientific">Arcanobacterium pinnipediorum</name>
    <dbReference type="NCBI Taxonomy" id="1503041"/>
    <lineage>
        <taxon>Bacteria</taxon>
        <taxon>Bacillati</taxon>
        <taxon>Actinomycetota</taxon>
        <taxon>Actinomycetes</taxon>
        <taxon>Actinomycetales</taxon>
        <taxon>Actinomycetaceae</taxon>
        <taxon>Arcanobacterium</taxon>
    </lineage>
</organism>
<evidence type="ECO:0000256" key="2">
    <source>
        <dbReference type="ARBA" id="ARBA00009840"/>
    </source>
</evidence>
<evidence type="ECO:0000313" key="6">
    <source>
        <dbReference type="Proteomes" id="UP001056109"/>
    </source>
</evidence>
<dbReference type="PANTHER" id="PTHR30563:SF0">
    <property type="entry name" value="DNA RECOMBINATION PROTEIN RMUC"/>
    <property type="match status" value="1"/>
</dbReference>
<keyword evidence="6" id="KW-1185">Reference proteome</keyword>
<protein>
    <submittedName>
        <fullName evidence="5">DNA recombination protein RmuC</fullName>
    </submittedName>
</protein>
<dbReference type="InterPro" id="IPR003798">
    <property type="entry name" value="DNA_recombination_RmuC"/>
</dbReference>
<keyword evidence="4" id="KW-0233">DNA recombination</keyword>
<dbReference type="RefSeq" id="WP_252673064.1">
    <property type="nucleotide sequence ID" value="NZ_CP099547.1"/>
</dbReference>
<dbReference type="Pfam" id="PF02646">
    <property type="entry name" value="RmuC"/>
    <property type="match status" value="1"/>
</dbReference>
<keyword evidence="3" id="KW-0175">Coiled coil</keyword>
<sequence>MTLPLSIFIIVLVLTAACSATLGWIIGRRSTASQEDRLHSQVREFRDQSLFLQGQLESLQLENQHLHSRITSQGETAQALAPIAQQLSAVDSYVRALESKTVHHFSAITTQLQHDAKISAQLSRTTESLDAMLRNSSARGTWGEVQLRRIIEVAGMLHRVDFDEQLSTSQFSESSQGRGRPDVTVHLPNGAHLAIDAKVPMSSYIAAFEISANDAERASERQSLLHDHAKAVRQHINALKKRNYPADFPQSPQLTIMFLPSEGLLAQALESDPQLLEDALSEGIILASPASLLALLRSVAAIWRSAQASEQAREIVAAGNELVDRLSVFVKHLSKLGVNLTNAVKSYNSAMSSLESRVLVTYRKFDALNDKISDLETGSSVVDPEHASTRALTAPELLESREHSEA</sequence>
<gene>
    <name evidence="5" type="ORF">NG665_07360</name>
</gene>
<dbReference type="EMBL" id="CP099547">
    <property type="protein sequence ID" value="USR79190.1"/>
    <property type="molecule type" value="Genomic_DNA"/>
</dbReference>